<dbReference type="AlphaFoldDB" id="A0A935JVX7"/>
<feature type="domain" description="Histidine kinase" evidence="12">
    <location>
        <begin position="698"/>
        <end position="915"/>
    </location>
</feature>
<dbReference type="SUPFAM" id="SSF55874">
    <property type="entry name" value="ATPase domain of HSP90 chaperone/DNA topoisomerase II/histidine kinase"/>
    <property type="match status" value="1"/>
</dbReference>
<keyword evidence="6" id="KW-0902">Two-component regulatory system</keyword>
<dbReference type="PROSITE" id="PS50110">
    <property type="entry name" value="RESPONSE_REGULATORY"/>
    <property type="match status" value="1"/>
</dbReference>
<keyword evidence="10" id="KW-0175">Coiled coil</keyword>
<dbReference type="Gene3D" id="1.10.287.130">
    <property type="match status" value="1"/>
</dbReference>
<dbReference type="SMART" id="SM00448">
    <property type="entry name" value="REC"/>
    <property type="match status" value="1"/>
</dbReference>
<accession>A0A935JVX7</accession>
<evidence type="ECO:0000256" key="9">
    <source>
        <dbReference type="PROSITE-ProRule" id="PRU00169"/>
    </source>
</evidence>
<dbReference type="PROSITE" id="PS50113">
    <property type="entry name" value="PAC"/>
    <property type="match status" value="1"/>
</dbReference>
<evidence type="ECO:0000259" key="13">
    <source>
        <dbReference type="PROSITE" id="PS50110"/>
    </source>
</evidence>
<dbReference type="GO" id="GO:0000155">
    <property type="term" value="F:phosphorelay sensor kinase activity"/>
    <property type="evidence" value="ECO:0007669"/>
    <property type="project" value="InterPro"/>
</dbReference>
<dbReference type="InterPro" id="IPR036097">
    <property type="entry name" value="HisK_dim/P_sf"/>
</dbReference>
<dbReference type="Pfam" id="PF00989">
    <property type="entry name" value="PAS"/>
    <property type="match status" value="1"/>
</dbReference>
<organism evidence="16 17">
    <name type="scientific">Candidatus Dechloromonas phosphorivorans</name>
    <dbReference type="NCBI Taxonomy" id="2899244"/>
    <lineage>
        <taxon>Bacteria</taxon>
        <taxon>Pseudomonadati</taxon>
        <taxon>Pseudomonadota</taxon>
        <taxon>Betaproteobacteria</taxon>
        <taxon>Rhodocyclales</taxon>
        <taxon>Azonexaceae</taxon>
        <taxon>Dechloromonas</taxon>
    </lineage>
</organism>
<evidence type="ECO:0000256" key="4">
    <source>
        <dbReference type="ARBA" id="ARBA00022679"/>
    </source>
</evidence>
<dbReference type="CDD" id="cd12914">
    <property type="entry name" value="PDC1_DGC_like"/>
    <property type="match status" value="1"/>
</dbReference>
<dbReference type="CDD" id="cd00082">
    <property type="entry name" value="HisKA"/>
    <property type="match status" value="1"/>
</dbReference>
<dbReference type="InterPro" id="IPR003661">
    <property type="entry name" value="HisK_dim/P_dom"/>
</dbReference>
<evidence type="ECO:0000256" key="2">
    <source>
        <dbReference type="ARBA" id="ARBA00012438"/>
    </source>
</evidence>
<keyword evidence="11" id="KW-1133">Transmembrane helix</keyword>
<dbReference type="Gene3D" id="3.30.565.10">
    <property type="entry name" value="Histidine kinase-like ATPase, C-terminal domain"/>
    <property type="match status" value="1"/>
</dbReference>
<evidence type="ECO:0000256" key="7">
    <source>
        <dbReference type="ARBA" id="ARBA00058004"/>
    </source>
</evidence>
<dbReference type="SMART" id="SM00388">
    <property type="entry name" value="HisKA"/>
    <property type="match status" value="1"/>
</dbReference>
<dbReference type="InterPro" id="IPR000700">
    <property type="entry name" value="PAS-assoc_C"/>
</dbReference>
<dbReference type="InterPro" id="IPR013656">
    <property type="entry name" value="PAS_4"/>
</dbReference>
<reference evidence="16 17" key="1">
    <citation type="submission" date="2020-10" db="EMBL/GenBank/DDBJ databases">
        <title>Connecting structure to function with the recovery of over 1000 high-quality activated sludge metagenome-assembled genomes encoding full-length rRNA genes using long-read sequencing.</title>
        <authorList>
            <person name="Singleton C.M."/>
            <person name="Petriglieri F."/>
            <person name="Kristensen J.M."/>
            <person name="Kirkegaard R.H."/>
            <person name="Michaelsen T.Y."/>
            <person name="Andersen M.H."/>
            <person name="Karst S.M."/>
            <person name="Dueholm M.S."/>
            <person name="Nielsen P.H."/>
            <person name="Albertsen M."/>
        </authorList>
    </citation>
    <scope>NUCLEOTIDE SEQUENCE [LARGE SCALE GENOMIC DNA]</scope>
    <source>
        <strain evidence="16">EsbW_18-Q3-R4-48_BATAC.463</strain>
    </source>
</reference>
<dbReference type="Proteomes" id="UP000739411">
    <property type="component" value="Unassembled WGS sequence"/>
</dbReference>
<name>A0A935JVX7_9RHOO</name>
<dbReference type="SUPFAM" id="SSF47384">
    <property type="entry name" value="Homodimeric domain of signal transducing histidine kinase"/>
    <property type="match status" value="1"/>
</dbReference>
<dbReference type="Gene3D" id="3.30.450.20">
    <property type="entry name" value="PAS domain"/>
    <property type="match status" value="4"/>
</dbReference>
<evidence type="ECO:0000259" key="12">
    <source>
        <dbReference type="PROSITE" id="PS50109"/>
    </source>
</evidence>
<keyword evidence="5" id="KW-0418">Kinase</keyword>
<evidence type="ECO:0000256" key="10">
    <source>
        <dbReference type="SAM" id="Coils"/>
    </source>
</evidence>
<dbReference type="InterPro" id="IPR003594">
    <property type="entry name" value="HATPase_dom"/>
</dbReference>
<feature type="transmembrane region" description="Helical" evidence="11">
    <location>
        <begin position="71"/>
        <end position="91"/>
    </location>
</feature>
<dbReference type="CDD" id="cd00130">
    <property type="entry name" value="PAS"/>
    <property type="match status" value="2"/>
</dbReference>
<comment type="catalytic activity">
    <reaction evidence="1">
        <text>ATP + protein L-histidine = ADP + protein N-phospho-L-histidine.</text>
        <dbReference type="EC" id="2.7.13.3"/>
    </reaction>
</comment>
<dbReference type="InterPro" id="IPR035965">
    <property type="entry name" value="PAS-like_dom_sf"/>
</dbReference>
<evidence type="ECO:0000256" key="1">
    <source>
        <dbReference type="ARBA" id="ARBA00000085"/>
    </source>
</evidence>
<keyword evidence="4" id="KW-0808">Transferase</keyword>
<evidence type="ECO:0000256" key="11">
    <source>
        <dbReference type="SAM" id="Phobius"/>
    </source>
</evidence>
<dbReference type="CDD" id="cd12915">
    <property type="entry name" value="PDC2_DGC_like"/>
    <property type="match status" value="1"/>
</dbReference>
<feature type="domain" description="PAC" evidence="15">
    <location>
        <begin position="474"/>
        <end position="531"/>
    </location>
</feature>
<dbReference type="EC" id="2.7.13.3" evidence="2"/>
<feature type="modified residue" description="4-aspartylphosphate" evidence="9">
    <location>
        <position position="994"/>
    </location>
</feature>
<dbReference type="SUPFAM" id="SSF52172">
    <property type="entry name" value="CheY-like"/>
    <property type="match status" value="1"/>
</dbReference>
<dbReference type="PROSITE" id="PS50112">
    <property type="entry name" value="PAS"/>
    <property type="match status" value="2"/>
</dbReference>
<keyword evidence="3 9" id="KW-0597">Phosphoprotein</keyword>
<comment type="caution">
    <text evidence="16">The sequence shown here is derived from an EMBL/GenBank/DDBJ whole genome shotgun (WGS) entry which is preliminary data.</text>
</comment>
<proteinExistence type="predicted"/>
<comment type="function">
    <text evidence="7">Member of the two-component regulatory system BvgS/BvgA. Phosphorylates BvgA via a four-step phosphorelay in response to environmental signals.</text>
</comment>
<dbReference type="PRINTS" id="PR00344">
    <property type="entry name" value="BCTRLSENSOR"/>
</dbReference>
<dbReference type="SMART" id="SM00387">
    <property type="entry name" value="HATPase_c"/>
    <property type="match status" value="1"/>
</dbReference>
<dbReference type="SMART" id="SM00091">
    <property type="entry name" value="PAS"/>
    <property type="match status" value="2"/>
</dbReference>
<dbReference type="Pfam" id="PF00512">
    <property type="entry name" value="HisKA"/>
    <property type="match status" value="1"/>
</dbReference>
<dbReference type="Pfam" id="PF02518">
    <property type="entry name" value="HATPase_c"/>
    <property type="match status" value="1"/>
</dbReference>
<dbReference type="Pfam" id="PF00072">
    <property type="entry name" value="Response_reg"/>
    <property type="match status" value="1"/>
</dbReference>
<feature type="coiled-coil region" evidence="10">
    <location>
        <begin position="522"/>
        <end position="549"/>
    </location>
</feature>
<feature type="domain" description="Response regulatory" evidence="13">
    <location>
        <begin position="942"/>
        <end position="1059"/>
    </location>
</feature>
<evidence type="ECO:0000256" key="6">
    <source>
        <dbReference type="ARBA" id="ARBA00023012"/>
    </source>
</evidence>
<evidence type="ECO:0000259" key="14">
    <source>
        <dbReference type="PROSITE" id="PS50112"/>
    </source>
</evidence>
<dbReference type="GO" id="GO:0006355">
    <property type="term" value="P:regulation of DNA-templated transcription"/>
    <property type="evidence" value="ECO:0007669"/>
    <property type="project" value="InterPro"/>
</dbReference>
<dbReference type="InterPro" id="IPR011006">
    <property type="entry name" value="CheY-like_superfamily"/>
</dbReference>
<dbReference type="InterPro" id="IPR036890">
    <property type="entry name" value="HATPase_C_sf"/>
</dbReference>
<evidence type="ECO:0000313" key="17">
    <source>
        <dbReference type="Proteomes" id="UP000739411"/>
    </source>
</evidence>
<dbReference type="PROSITE" id="PS50109">
    <property type="entry name" value="HIS_KIN"/>
    <property type="match status" value="1"/>
</dbReference>
<evidence type="ECO:0000259" key="15">
    <source>
        <dbReference type="PROSITE" id="PS50113"/>
    </source>
</evidence>
<dbReference type="InterPro" id="IPR000014">
    <property type="entry name" value="PAS"/>
</dbReference>
<dbReference type="EMBL" id="JADJMS010000014">
    <property type="protein sequence ID" value="MBK7414961.1"/>
    <property type="molecule type" value="Genomic_DNA"/>
</dbReference>
<feature type="domain" description="PAS" evidence="14">
    <location>
        <begin position="550"/>
        <end position="602"/>
    </location>
</feature>
<dbReference type="FunFam" id="3.30.565.10:FF:000010">
    <property type="entry name" value="Sensor histidine kinase RcsC"/>
    <property type="match status" value="1"/>
</dbReference>
<dbReference type="CDD" id="cd17546">
    <property type="entry name" value="REC_hyHK_CKI1_RcsC-like"/>
    <property type="match status" value="1"/>
</dbReference>
<dbReference type="InterPro" id="IPR005467">
    <property type="entry name" value="His_kinase_dom"/>
</dbReference>
<dbReference type="InterPro" id="IPR013767">
    <property type="entry name" value="PAS_fold"/>
</dbReference>
<dbReference type="Gene3D" id="3.40.50.2300">
    <property type="match status" value="1"/>
</dbReference>
<feature type="transmembrane region" description="Helical" evidence="11">
    <location>
        <begin position="350"/>
        <end position="367"/>
    </location>
</feature>
<feature type="domain" description="PAS" evidence="14">
    <location>
        <begin position="401"/>
        <end position="461"/>
    </location>
</feature>
<dbReference type="InterPro" id="IPR001789">
    <property type="entry name" value="Sig_transdc_resp-reg_receiver"/>
</dbReference>
<evidence type="ECO:0000313" key="16">
    <source>
        <dbReference type="EMBL" id="MBK7414961.1"/>
    </source>
</evidence>
<dbReference type="InterPro" id="IPR004358">
    <property type="entry name" value="Sig_transdc_His_kin-like_C"/>
</dbReference>
<keyword evidence="11" id="KW-0812">Transmembrane</keyword>
<evidence type="ECO:0000256" key="3">
    <source>
        <dbReference type="ARBA" id="ARBA00022553"/>
    </source>
</evidence>
<evidence type="ECO:0000256" key="8">
    <source>
        <dbReference type="ARBA" id="ARBA00070152"/>
    </source>
</evidence>
<dbReference type="NCBIfam" id="TIGR00229">
    <property type="entry name" value="sensory_box"/>
    <property type="match status" value="2"/>
</dbReference>
<gene>
    <name evidence="16" type="ORF">IPJ38_07405</name>
</gene>
<protein>
    <recommendedName>
        <fullName evidence="8">Virulence sensor protein BvgS</fullName>
        <ecNumber evidence="2">2.7.13.3</ecNumber>
    </recommendedName>
</protein>
<dbReference type="CDD" id="cd16922">
    <property type="entry name" value="HATPase_EvgS-ArcB-TorS-like"/>
    <property type="match status" value="1"/>
</dbReference>
<dbReference type="Pfam" id="PF08448">
    <property type="entry name" value="PAS_4"/>
    <property type="match status" value="1"/>
</dbReference>
<evidence type="ECO:0000256" key="5">
    <source>
        <dbReference type="ARBA" id="ARBA00022777"/>
    </source>
</evidence>
<dbReference type="SUPFAM" id="SSF55785">
    <property type="entry name" value="PYP-like sensor domain (PAS domain)"/>
    <property type="match status" value="2"/>
</dbReference>
<sequence length="1062" mass="117266">MEIDYDGNQRSAINCQPIINHQLSHDSKASLVQRMLDFNAFLTTTREYDVTDTNMMVTGTEKTFYKAFGRLIWLGTLLANLLIFSMAAYVVSEDHQNSVDKAQRLTENYAKILEQNISGFIKQIDITLLNVIDEANRQAPQGGIKSNQLQTFLDQQQSRLPEALGMRIAGADGVVLFAASNIKATKSNIADREYFKHLRDDANSGIVISEPLVGRMSQKPAIIFARRINTTDGSFAGVVYVSVPVSYFINLFSKLDLGNQGNSGFWNRNSLIARFSKADPDGAKTGSTSPSPQLRQLLESDLRETSYHAKSGVDGITRIYRFHRVEPYELFLLVGLADDDYLAEWRNHSIKILALVVSFLIATLFFARQAYISWRRRELAQLELNELNTALAIRSQETEDARQKIELILASAGEGVCGVDAEGKIIFINRAGREMFGWEEGYGIGANLHALTHHHHADGQEFPVRECPISATIHDAKERHVRDDCYWRLDGSSFSVEYTVSALAKDGKVSGAVNVFRDITERKKGEAELEAYRRNLESLVEERTSALVETEARASHLLDSSAGGLYGIDRSGQITFINPAACSMLGYNAEQLIGQSAHEVLHHSRIDGSDYPASECPSYRALQLGQQIRVDNEVYWHADGHAIAVMYATHPMVKNGEITGAVTSFVDISEQRAAGEARERALIAAENLARVRSEFLANMSHEIRTPLNGVLGFADIGFRNYQNPEKAKNAFAKILGSGKRLLGVINDILDFSKIEAGKLKIEQTEVCLSEVIHQTIEILADRIQAKSLDFQLQIVPDLPVTCISDPLRIGQVLLNILSNAVKFTESGSVTLSVSYREDALLFKVTDTGIGISEGQLNELFSAFHQADASASRRFGGTGLGLAISKRIIELMGGSISAESQLGIGSTFSFSLPLLLPAATTNGIGHKEKSEIQREEKPLHGISVLVAEDEQINQLILEDNLLDDGARVVLVNNGREAFERILKDGSDAYDVVLMDLQMPEMDGYEATRRILALAPDMPIIAQTAHAFEEEREKCLAAGMIGHIAKPIIPDELVSVIRQHAKGK</sequence>
<keyword evidence="11" id="KW-0472">Membrane</keyword>
<dbReference type="PANTHER" id="PTHR43047">
    <property type="entry name" value="TWO-COMPONENT HISTIDINE PROTEIN KINASE"/>
    <property type="match status" value="1"/>
</dbReference>